<dbReference type="InterPro" id="IPR033162">
    <property type="entry name" value="TBCD"/>
</dbReference>
<dbReference type="InterPro" id="IPR016024">
    <property type="entry name" value="ARM-type_fold"/>
</dbReference>
<protein>
    <recommendedName>
        <fullName evidence="8">Tubulin-specific chaperone D</fullName>
    </recommendedName>
</protein>
<dbReference type="PANTHER" id="PTHR12658">
    <property type="entry name" value="BETA-TUBULIN COFACTOR D"/>
    <property type="match status" value="1"/>
</dbReference>
<dbReference type="OrthoDB" id="10253476at2759"/>
<feature type="domain" description="Tubulin-folding cofactor D ARM repeats" evidence="5">
    <location>
        <begin position="310"/>
        <end position="555"/>
    </location>
</feature>
<dbReference type="AlphaFoldDB" id="A0A9D5BWK6"/>
<keyword evidence="1" id="KW-0143">Chaperone</keyword>
<gene>
    <name evidence="6" type="ORF">J5N97_029904</name>
</gene>
<dbReference type="Pfam" id="PF12612">
    <property type="entry name" value="TFCD_C"/>
    <property type="match status" value="1"/>
</dbReference>
<dbReference type="SUPFAM" id="SSF48371">
    <property type="entry name" value="ARM repeat"/>
    <property type="match status" value="1"/>
</dbReference>
<evidence type="ECO:0000259" key="5">
    <source>
        <dbReference type="Pfam" id="PF25767"/>
    </source>
</evidence>
<evidence type="ECO:0000313" key="6">
    <source>
        <dbReference type="EMBL" id="KAJ0962076.1"/>
    </source>
</evidence>
<feature type="region of interest" description="Disordered" evidence="3">
    <location>
        <begin position="1237"/>
        <end position="1260"/>
    </location>
</feature>
<sequence length="1260" mass="140546">MEENAAFAPLDPKEDDEHDSKENVLMRYFLQEWEVVKSILHRIIADGRVSDHSDVHKIRSIVDKYQEQGQLLEPYLESIVSPLMMIMRSGTVKLAVATDEALEVIKPICIIIYSLVTVCGYKSVIKFFPHQVSDLELAVFLLEKCHQSTSGTSLRQESTGEMETKCITLLWLYILVLIPFDISSVDTSIANNNYLGGLEPSPLVHRILDFSKDYLSSAGPMRRISGLLLSRLLTRPDMPKAFSSFTEWAHEVLASVADDVVDHFRLLGVVEALASIFKVGSRKDLTNAIPTIWSDVALLMKSTTAVRSPLLRKFIVKLSQRIGLTCLPHRVPSWHYQGRYSSLSVNMSLDDAGKISSILQEQSSNQSDMPTASCLDEDMEVPEIVEEIIEMLLSGLRDSDTVVRWSAAKGIGRITARLTSALSEDVLSSILELFTTGEGDGSWHGGCLALAELARRGLLLPVSLPKVVPFIVKALHYDIRRGPHSIGSHVRDAAAYVCWAFGRAYSNSDMKSILELLAPHLLTITCYDREVNCRRAASAAFQENVGRQGSFLHGIDIVNTADYFSLASRTSSYLNVAVCIAQYKEYLYPFVEELIYHKISHWDRNLRELAAEALSVLVRYDQEYFAGYVLEKLIPCTLSSDLCMRHGATLAAGELVLTLHRCGFNFSIEKQRSLAGVVPAIEKARLYRGKGGEIMRSAVSRYIECISCSEVSLMEKTKKSLLDTLYENMRHPNAQIQRAAVDALKFFIPAYLNAPKVVTEITSKYLELLDDPNVAARRGSALALGVLPYDFLALRWMVILDKLCSSCLIQDKPEDPDAETRVNAVQGLIAVCETLARGSPSQGFEEEVSLYSLIKCDVMQTLFKALDDYSVDNRGDVGSWVREAAMDGLERLAYILCKGDSMNSLRVNGGERPSMMSEPNLVLEDPISPLFDADIASNLVGGLAKQAVEKLDKLRETSAKILQRILYNKNYFIPFIPHREVLEDIIPNKNDLMWGVPSISYPRLVKLLQFSCYSRHVLCGLVVSIGGLQESLRKASLPALLEYINVSEVDPDEKRDTREYLLSNDFLWILQQYQKCDRIITPALKTIEILLSKKVFLNMEDHTQKFGTSILDSLEIELKGSKDFTKLCAGLSIIGYYTSLQEPISSRALRQLLSFLGHRYPKIRKAAADQVYLALLQNTNIIGDDKMDQALEVVSETCWDGALEEAKQGKLHLLELACLESDLPSVLKVAAIHGSDKRGERSSGIDENESYSSLVGASGF</sequence>
<evidence type="ECO:0000256" key="1">
    <source>
        <dbReference type="ARBA" id="ARBA00023186"/>
    </source>
</evidence>
<dbReference type="Pfam" id="PF23579">
    <property type="entry name" value="ARM_TBCD"/>
    <property type="match status" value="1"/>
</dbReference>
<dbReference type="GO" id="GO:0007023">
    <property type="term" value="P:post-chaperonin tubulin folding pathway"/>
    <property type="evidence" value="ECO:0007669"/>
    <property type="project" value="InterPro"/>
</dbReference>
<evidence type="ECO:0000256" key="3">
    <source>
        <dbReference type="SAM" id="MobiDB-lite"/>
    </source>
</evidence>
<reference evidence="6" key="2">
    <citation type="journal article" date="2022" name="Hortic Res">
        <title>The genome of Dioscorea zingiberensis sheds light on the biosynthesis, origin and evolution of the medicinally important diosgenin saponins.</title>
        <authorList>
            <person name="Li Y."/>
            <person name="Tan C."/>
            <person name="Li Z."/>
            <person name="Guo J."/>
            <person name="Li S."/>
            <person name="Chen X."/>
            <person name="Wang C."/>
            <person name="Dai X."/>
            <person name="Yang H."/>
            <person name="Song W."/>
            <person name="Hou L."/>
            <person name="Xu J."/>
            <person name="Tong Z."/>
            <person name="Xu A."/>
            <person name="Yuan X."/>
            <person name="Wang W."/>
            <person name="Yang Q."/>
            <person name="Chen L."/>
            <person name="Sun Z."/>
            <person name="Wang K."/>
            <person name="Pan B."/>
            <person name="Chen J."/>
            <person name="Bao Y."/>
            <person name="Liu F."/>
            <person name="Qi X."/>
            <person name="Gang D.R."/>
            <person name="Wen J."/>
            <person name="Li J."/>
        </authorList>
    </citation>
    <scope>NUCLEOTIDE SEQUENCE</scope>
    <source>
        <strain evidence="6">Dzin_1.0</strain>
    </source>
</reference>
<reference evidence="6" key="1">
    <citation type="submission" date="2021-03" db="EMBL/GenBank/DDBJ databases">
        <authorList>
            <person name="Li Z."/>
            <person name="Yang C."/>
        </authorList>
    </citation>
    <scope>NUCLEOTIDE SEQUENCE</scope>
    <source>
        <strain evidence="6">Dzin_1.0</strain>
        <tissue evidence="6">Leaf</tissue>
    </source>
</reference>
<name>A0A9D5BWK6_9LILI</name>
<evidence type="ECO:0000256" key="2">
    <source>
        <dbReference type="PROSITE-ProRule" id="PRU00103"/>
    </source>
</evidence>
<dbReference type="InterPro" id="IPR011989">
    <property type="entry name" value="ARM-like"/>
</dbReference>
<comment type="caution">
    <text evidence="6">The sequence shown here is derived from an EMBL/GenBank/DDBJ whole genome shotgun (WGS) entry which is preliminary data.</text>
</comment>
<dbReference type="InterPro" id="IPR021133">
    <property type="entry name" value="HEAT_type_2"/>
</dbReference>
<organism evidence="6 7">
    <name type="scientific">Dioscorea zingiberensis</name>
    <dbReference type="NCBI Taxonomy" id="325984"/>
    <lineage>
        <taxon>Eukaryota</taxon>
        <taxon>Viridiplantae</taxon>
        <taxon>Streptophyta</taxon>
        <taxon>Embryophyta</taxon>
        <taxon>Tracheophyta</taxon>
        <taxon>Spermatophyta</taxon>
        <taxon>Magnoliopsida</taxon>
        <taxon>Liliopsida</taxon>
        <taxon>Dioscoreales</taxon>
        <taxon>Dioscoreaceae</taxon>
        <taxon>Dioscorea</taxon>
    </lineage>
</organism>
<feature type="domain" description="Tubulin-folding cofactor D C-terminal" evidence="4">
    <location>
        <begin position="938"/>
        <end position="1126"/>
    </location>
</feature>
<evidence type="ECO:0000313" key="7">
    <source>
        <dbReference type="Proteomes" id="UP001085076"/>
    </source>
</evidence>
<dbReference type="PROSITE" id="PS50077">
    <property type="entry name" value="HEAT_REPEAT"/>
    <property type="match status" value="1"/>
</dbReference>
<dbReference type="InterPro" id="IPR058033">
    <property type="entry name" value="ARM_TBCD_2nd"/>
</dbReference>
<dbReference type="GO" id="GO:0005096">
    <property type="term" value="F:GTPase activator activity"/>
    <property type="evidence" value="ECO:0007669"/>
    <property type="project" value="InterPro"/>
</dbReference>
<accession>A0A9D5BWK6</accession>
<dbReference type="GO" id="GO:0007021">
    <property type="term" value="P:tubulin complex assembly"/>
    <property type="evidence" value="ECO:0007669"/>
    <property type="project" value="InterPro"/>
</dbReference>
<dbReference type="Gene3D" id="1.25.10.10">
    <property type="entry name" value="Leucine-rich Repeat Variant"/>
    <property type="match status" value="2"/>
</dbReference>
<dbReference type="GO" id="GO:0048487">
    <property type="term" value="F:beta-tubulin binding"/>
    <property type="evidence" value="ECO:0007669"/>
    <property type="project" value="InterPro"/>
</dbReference>
<dbReference type="Proteomes" id="UP001085076">
    <property type="component" value="Miscellaneous, Linkage group lg10"/>
</dbReference>
<keyword evidence="7" id="KW-1185">Reference proteome</keyword>
<dbReference type="GO" id="GO:0000226">
    <property type="term" value="P:microtubule cytoskeleton organization"/>
    <property type="evidence" value="ECO:0007669"/>
    <property type="project" value="TreeGrafter"/>
</dbReference>
<evidence type="ECO:0000259" key="4">
    <source>
        <dbReference type="Pfam" id="PF12612"/>
    </source>
</evidence>
<evidence type="ECO:0008006" key="8">
    <source>
        <dbReference type="Google" id="ProtNLM"/>
    </source>
</evidence>
<feature type="repeat" description="HEAT" evidence="2">
    <location>
        <begin position="388"/>
        <end position="425"/>
    </location>
</feature>
<dbReference type="InterPro" id="IPR022577">
    <property type="entry name" value="TBCD_C"/>
</dbReference>
<feature type="compositionally biased region" description="Polar residues" evidence="3">
    <location>
        <begin position="1250"/>
        <end position="1260"/>
    </location>
</feature>
<proteinExistence type="predicted"/>
<dbReference type="Pfam" id="PF25767">
    <property type="entry name" value="ARM_TBCD_2nd"/>
    <property type="match status" value="1"/>
</dbReference>
<dbReference type="PANTHER" id="PTHR12658:SF0">
    <property type="entry name" value="TUBULIN-SPECIFIC CHAPERONE D"/>
    <property type="match status" value="1"/>
</dbReference>
<dbReference type="EMBL" id="JAGGNH010000010">
    <property type="protein sequence ID" value="KAJ0962076.1"/>
    <property type="molecule type" value="Genomic_DNA"/>
</dbReference>